<dbReference type="EMBL" id="KV453912">
    <property type="protein sequence ID" value="ODV79205.1"/>
    <property type="molecule type" value="Genomic_DNA"/>
</dbReference>
<dbReference type="RefSeq" id="XP_020064327.1">
    <property type="nucleotide sequence ID" value="XM_020207293.1"/>
</dbReference>
<protein>
    <submittedName>
        <fullName evidence="2">Uncharacterized protein</fullName>
    </submittedName>
</protein>
<sequence length="198" mass="22030">MSINYKMAPRRTTVATPLGPSTMMLMTDTWTRLLPFGYLREKVFRRRDSRKGHRPSPTRASTTPHGFGHCSTAKVLDEFFHPGEEESPATTRAKTRLRRSATVPLRKQSVVTSSHALTGQTSYSPPESPTITPLACPMLSPLYSSGGFLSPGITHQDPCMLSSDITIDLSLRPINTNQLSAYSTWEFALDSNKKVRFL</sequence>
<evidence type="ECO:0000313" key="2">
    <source>
        <dbReference type="EMBL" id="ODV79205.1"/>
    </source>
</evidence>
<reference evidence="3" key="1">
    <citation type="submission" date="2016-05" db="EMBL/GenBank/DDBJ databases">
        <title>Comparative genomics of biotechnologically important yeasts.</title>
        <authorList>
            <consortium name="DOE Joint Genome Institute"/>
            <person name="Riley R."/>
            <person name="Haridas S."/>
            <person name="Wolfe K.H."/>
            <person name="Lopes M.R."/>
            <person name="Hittinger C.T."/>
            <person name="Goker M."/>
            <person name="Salamov A."/>
            <person name="Wisecaver J."/>
            <person name="Long T.M."/>
            <person name="Aerts A.L."/>
            <person name="Barry K."/>
            <person name="Choi C."/>
            <person name="Clum A."/>
            <person name="Coughlan A.Y."/>
            <person name="Deshpande S."/>
            <person name="Douglass A.P."/>
            <person name="Hanson S.J."/>
            <person name="Klenk H.-P."/>
            <person name="Labutti K."/>
            <person name="Lapidus A."/>
            <person name="Lindquist E."/>
            <person name="Lipzen A."/>
            <person name="Meier-Kolthoff J.P."/>
            <person name="Ohm R.A."/>
            <person name="Otillar R.P."/>
            <person name="Pangilinan J."/>
            <person name="Peng Y."/>
            <person name="Rokas A."/>
            <person name="Rosa C.A."/>
            <person name="Scheuner C."/>
            <person name="Sibirny A.A."/>
            <person name="Slot J.C."/>
            <person name="Stielow J.B."/>
            <person name="Sun H."/>
            <person name="Kurtzman C.P."/>
            <person name="Blackwell M."/>
            <person name="Grigoriev I.V."/>
            <person name="Jeffries T.W."/>
        </authorList>
    </citation>
    <scope>NUCLEOTIDE SEQUENCE [LARGE SCALE GENOMIC DNA]</scope>
    <source>
        <strain evidence="3">NRRL Y-17324</strain>
    </source>
</reference>
<evidence type="ECO:0000256" key="1">
    <source>
        <dbReference type="SAM" id="MobiDB-lite"/>
    </source>
</evidence>
<evidence type="ECO:0000313" key="3">
    <source>
        <dbReference type="Proteomes" id="UP000094285"/>
    </source>
</evidence>
<accession>A0A1E4SI80</accession>
<proteinExistence type="predicted"/>
<feature type="region of interest" description="Disordered" evidence="1">
    <location>
        <begin position="84"/>
        <end position="103"/>
    </location>
</feature>
<feature type="region of interest" description="Disordered" evidence="1">
    <location>
        <begin position="108"/>
        <end position="129"/>
    </location>
</feature>
<name>A0A1E4SI80_9ASCO</name>
<dbReference type="GeneID" id="30981430"/>
<organism evidence="2 3">
    <name type="scientific">Suhomyces tanzawaensis NRRL Y-17324</name>
    <dbReference type="NCBI Taxonomy" id="984487"/>
    <lineage>
        <taxon>Eukaryota</taxon>
        <taxon>Fungi</taxon>
        <taxon>Dikarya</taxon>
        <taxon>Ascomycota</taxon>
        <taxon>Saccharomycotina</taxon>
        <taxon>Pichiomycetes</taxon>
        <taxon>Debaryomycetaceae</taxon>
        <taxon>Suhomyces</taxon>
    </lineage>
</organism>
<dbReference type="AlphaFoldDB" id="A0A1E4SI80"/>
<keyword evidence="3" id="KW-1185">Reference proteome</keyword>
<gene>
    <name evidence="2" type="ORF">CANTADRAFT_250061</name>
</gene>
<feature type="region of interest" description="Disordered" evidence="1">
    <location>
        <begin position="47"/>
        <end position="67"/>
    </location>
</feature>
<feature type="compositionally biased region" description="Polar residues" evidence="1">
    <location>
        <begin position="109"/>
        <end position="129"/>
    </location>
</feature>
<dbReference type="Proteomes" id="UP000094285">
    <property type="component" value="Unassembled WGS sequence"/>
</dbReference>
<feature type="compositionally biased region" description="Basic residues" evidence="1">
    <location>
        <begin position="47"/>
        <end position="56"/>
    </location>
</feature>